<organism evidence="1 2">
    <name type="scientific">Lactobacillus mulieris</name>
    <dbReference type="NCBI Taxonomy" id="2508708"/>
    <lineage>
        <taxon>Bacteria</taxon>
        <taxon>Bacillati</taxon>
        <taxon>Bacillota</taxon>
        <taxon>Bacilli</taxon>
        <taxon>Lactobacillales</taxon>
        <taxon>Lactobacillaceae</taxon>
        <taxon>Lactobacillus</taxon>
    </lineage>
</organism>
<dbReference type="RefSeq" id="WP_265669140.1">
    <property type="nucleotide sequence ID" value="NZ_JAKHKO010000001.1"/>
</dbReference>
<protein>
    <submittedName>
        <fullName evidence="1">Phage terminase small subunit P27 family</fullName>
    </submittedName>
</protein>
<dbReference type="InterPro" id="IPR006448">
    <property type="entry name" value="Phage_term_ssu_P27"/>
</dbReference>
<dbReference type="Proteomes" id="UP001213015">
    <property type="component" value="Unassembled WGS sequence"/>
</dbReference>
<reference evidence="1" key="1">
    <citation type="submission" date="2022-01" db="EMBL/GenBank/DDBJ databases">
        <title>VMRC isolate genome collection.</title>
        <authorList>
            <person name="France M."/>
            <person name="Rutt L."/>
            <person name="Humphrys M."/>
            <person name="Ravel J."/>
        </authorList>
    </citation>
    <scope>NUCLEOTIDE SEQUENCE</scope>
    <source>
        <strain evidence="1">C0127B5</strain>
    </source>
</reference>
<accession>A0AAP3GVS5</accession>
<name>A0AAP3GVS5_9LACO</name>
<evidence type="ECO:0000313" key="2">
    <source>
        <dbReference type="Proteomes" id="UP001213015"/>
    </source>
</evidence>
<dbReference type="EMBL" id="JAKHLF010000001">
    <property type="protein sequence ID" value="MCZ3844152.1"/>
    <property type="molecule type" value="Genomic_DNA"/>
</dbReference>
<comment type="caution">
    <text evidence="1">The sequence shown here is derived from an EMBL/GenBank/DDBJ whole genome shotgun (WGS) entry which is preliminary data.</text>
</comment>
<sequence length="154" mass="17248">MPRSAQSALLQVLEGNPNNKTKKELRKRQKAEKDMIVSAENMTPPSWLDKTAQKEFSRVVDLFKDTTLLNEADIFTIAQYADLTSEFISCTRRLRKNGKTIDGKPNPDLRLKLQLSAEIDKVTKTLGLTPAARASLAIAKSNIEDDHTEGDDDF</sequence>
<dbReference type="Pfam" id="PF05119">
    <property type="entry name" value="Terminase_4"/>
    <property type="match status" value="1"/>
</dbReference>
<proteinExistence type="predicted"/>
<evidence type="ECO:0000313" key="1">
    <source>
        <dbReference type="EMBL" id="MCZ3844152.1"/>
    </source>
</evidence>
<dbReference type="NCBIfam" id="TIGR01558">
    <property type="entry name" value="sm_term_P27"/>
    <property type="match status" value="1"/>
</dbReference>
<gene>
    <name evidence="1" type="ORF">L2422_01255</name>
</gene>
<dbReference type="AlphaFoldDB" id="A0AAP3GVS5"/>